<reference evidence="3 4" key="1">
    <citation type="journal article" date="2019" name="Int. J. Syst. Evol. Microbiol.">
        <title>The Global Catalogue of Microorganisms (GCM) 10K type strain sequencing project: providing services to taxonomists for standard genome sequencing and annotation.</title>
        <authorList>
            <consortium name="The Broad Institute Genomics Platform"/>
            <consortium name="The Broad Institute Genome Sequencing Center for Infectious Disease"/>
            <person name="Wu L."/>
            <person name="Ma J."/>
        </authorList>
    </citation>
    <scope>NUCLEOTIDE SEQUENCE [LARGE SCALE GENOMIC DNA]</scope>
    <source>
        <strain evidence="3 4">JCM 16114</strain>
    </source>
</reference>
<dbReference type="Proteomes" id="UP001499843">
    <property type="component" value="Unassembled WGS sequence"/>
</dbReference>
<organism evidence="3 4">
    <name type="scientific">Nonomuraea monospora</name>
    <dbReference type="NCBI Taxonomy" id="568818"/>
    <lineage>
        <taxon>Bacteria</taxon>
        <taxon>Bacillati</taxon>
        <taxon>Actinomycetota</taxon>
        <taxon>Actinomycetes</taxon>
        <taxon>Streptosporangiales</taxon>
        <taxon>Streptosporangiaceae</taxon>
        <taxon>Nonomuraea</taxon>
    </lineage>
</organism>
<keyword evidence="2" id="KW-0812">Transmembrane</keyword>
<dbReference type="Pfam" id="PF00106">
    <property type="entry name" value="adh_short"/>
    <property type="match status" value="1"/>
</dbReference>
<feature type="region of interest" description="Disordered" evidence="1">
    <location>
        <begin position="75"/>
        <end position="99"/>
    </location>
</feature>
<keyword evidence="2" id="KW-0472">Membrane</keyword>
<dbReference type="Gene3D" id="3.40.50.720">
    <property type="entry name" value="NAD(P)-binding Rossmann-like Domain"/>
    <property type="match status" value="1"/>
</dbReference>
<dbReference type="InterPro" id="IPR002347">
    <property type="entry name" value="SDR_fam"/>
</dbReference>
<proteinExistence type="predicted"/>
<keyword evidence="2" id="KW-1133">Transmembrane helix</keyword>
<gene>
    <name evidence="3" type="ORF">GCM10009850_095250</name>
</gene>
<evidence type="ECO:0000313" key="3">
    <source>
        <dbReference type="EMBL" id="GAA2214061.1"/>
    </source>
</evidence>
<protein>
    <submittedName>
        <fullName evidence="3">Uncharacterized protein</fullName>
    </submittedName>
</protein>
<feature type="transmembrane region" description="Helical" evidence="2">
    <location>
        <begin position="20"/>
        <end position="39"/>
    </location>
</feature>
<dbReference type="RefSeq" id="WP_344490885.1">
    <property type="nucleotide sequence ID" value="NZ_BAAAQX010000038.1"/>
</dbReference>
<dbReference type="SUPFAM" id="SSF51735">
    <property type="entry name" value="NAD(P)-binding Rossmann-fold domains"/>
    <property type="match status" value="1"/>
</dbReference>
<dbReference type="EMBL" id="BAAAQX010000038">
    <property type="protein sequence ID" value="GAA2214061.1"/>
    <property type="molecule type" value="Genomic_DNA"/>
</dbReference>
<sequence>MIDTRLTGKVALITGANHGIGAATAIALAAEGVAVFLTYKRLEPLNEPAYPETYDRMRVTTCRCPGRAGLQDVPVSGTSWPSWRTGPQDVLNRALTDSP</sequence>
<keyword evidence="4" id="KW-1185">Reference proteome</keyword>
<evidence type="ECO:0000256" key="2">
    <source>
        <dbReference type="SAM" id="Phobius"/>
    </source>
</evidence>
<evidence type="ECO:0000256" key="1">
    <source>
        <dbReference type="SAM" id="MobiDB-lite"/>
    </source>
</evidence>
<evidence type="ECO:0000313" key="4">
    <source>
        <dbReference type="Proteomes" id="UP001499843"/>
    </source>
</evidence>
<accession>A0ABN3CXD3</accession>
<dbReference type="InterPro" id="IPR036291">
    <property type="entry name" value="NAD(P)-bd_dom_sf"/>
</dbReference>
<comment type="caution">
    <text evidence="3">The sequence shown here is derived from an EMBL/GenBank/DDBJ whole genome shotgun (WGS) entry which is preliminary data.</text>
</comment>
<name>A0ABN3CXD3_9ACTN</name>